<keyword evidence="2" id="KW-0223">Dioxygenase</keyword>
<evidence type="ECO:0000313" key="3">
    <source>
        <dbReference type="Proteomes" id="UP000006322"/>
    </source>
</evidence>
<dbReference type="STRING" id="1129793.GPLA_3322"/>
<dbReference type="RefSeq" id="WP_007105977.1">
    <property type="nucleotide sequence ID" value="NZ_BAER01000096.1"/>
</dbReference>
<dbReference type="NCBIfam" id="NF009902">
    <property type="entry name" value="PRK13365.1"/>
    <property type="match status" value="1"/>
</dbReference>
<dbReference type="GO" id="GO:0016702">
    <property type="term" value="F:oxidoreductase activity, acting on single donors with incorporation of molecular oxygen, incorporation of two atoms of oxygen"/>
    <property type="evidence" value="ECO:0007669"/>
    <property type="project" value="UniProtKB-ARBA"/>
</dbReference>
<dbReference type="InterPro" id="IPR004183">
    <property type="entry name" value="Xdiol_dOase_suB"/>
</dbReference>
<reference evidence="3" key="1">
    <citation type="journal article" date="2014" name="Environ. Microbiol.">
        <title>Comparative genomics of the marine bacterial genus Glaciecola reveals the high degree of genomic diversity and genomic characteristic for cold adaptation.</title>
        <authorList>
            <person name="Qin Q.L."/>
            <person name="Xie B.B."/>
            <person name="Yu Y."/>
            <person name="Shu Y.L."/>
            <person name="Rong J.C."/>
            <person name="Zhang Y.J."/>
            <person name="Zhao D.L."/>
            <person name="Chen X.L."/>
            <person name="Zhang X.Y."/>
            <person name="Chen B."/>
            <person name="Zhou B.C."/>
            <person name="Zhang Y.Z."/>
        </authorList>
    </citation>
    <scope>NUCLEOTIDE SEQUENCE [LARGE SCALE GENOMIC DNA]</scope>
    <source>
        <strain evidence="3">LMG 21857</strain>
    </source>
</reference>
<dbReference type="NCBIfam" id="NF009903">
    <property type="entry name" value="PRK13366.1"/>
    <property type="match status" value="1"/>
</dbReference>
<evidence type="ECO:0000313" key="2">
    <source>
        <dbReference type="EMBL" id="GAC34211.1"/>
    </source>
</evidence>
<organism evidence="2 3">
    <name type="scientific">Paraglaciecola polaris LMG 21857</name>
    <dbReference type="NCBI Taxonomy" id="1129793"/>
    <lineage>
        <taxon>Bacteria</taxon>
        <taxon>Pseudomonadati</taxon>
        <taxon>Pseudomonadota</taxon>
        <taxon>Gammaproteobacteria</taxon>
        <taxon>Alteromonadales</taxon>
        <taxon>Alteromonadaceae</taxon>
        <taxon>Paraglaciecola</taxon>
    </lineage>
</organism>
<name>K6ZDP5_9ALTE</name>
<dbReference type="AlphaFoldDB" id="K6ZDP5"/>
<keyword evidence="2" id="KW-0560">Oxidoreductase</keyword>
<dbReference type="NCBIfam" id="NF009901">
    <property type="entry name" value="PRK13364.1"/>
    <property type="match status" value="1"/>
</dbReference>
<gene>
    <name evidence="2" type="primary">ligB</name>
    <name evidence="2" type="ORF">GPLA_3322</name>
</gene>
<dbReference type="SUPFAM" id="SSF53213">
    <property type="entry name" value="LigB-like"/>
    <property type="match status" value="1"/>
</dbReference>
<accession>K6ZDP5</accession>
<dbReference type="Pfam" id="PF02900">
    <property type="entry name" value="LigB"/>
    <property type="match status" value="1"/>
</dbReference>
<dbReference type="GO" id="GO:0008198">
    <property type="term" value="F:ferrous iron binding"/>
    <property type="evidence" value="ECO:0007669"/>
    <property type="project" value="InterPro"/>
</dbReference>
<dbReference type="OrthoDB" id="8673673at2"/>
<sequence>MAKLFAGIGTSHVPPIGGAVDHDATQTDYWKPLFDGYEPVKAWMEKEKPDVAIIVYNDHASAFSLKLIPTFAIGVADQFAPADEGFGPRKVPVVQGHSKLAWHIAESLIFDEFDMTIANELPVDHGLTVPLSITCGKPEEWPCKVIPLCVNVIQYPSPTGNRCFNLGKAIRKAVESFDEDIKVAIFGTGGMSHQLQGERAGLVNPAFDKAFLDDLTNDVDRLINISHVEYLREAGSEGAELVMWMIMRGALDDNAKEIYRHYHVPASNTGAGIIVLENEDK</sequence>
<dbReference type="Proteomes" id="UP000006322">
    <property type="component" value="Unassembled WGS sequence"/>
</dbReference>
<dbReference type="EMBL" id="BAER01000096">
    <property type="protein sequence ID" value="GAC34211.1"/>
    <property type="molecule type" value="Genomic_DNA"/>
</dbReference>
<keyword evidence="3" id="KW-1185">Reference proteome</keyword>
<protein>
    <submittedName>
        <fullName evidence="2">Protocatechuate 4,5-dioxygenase beta chain</fullName>
    </submittedName>
</protein>
<proteinExistence type="predicted"/>
<evidence type="ECO:0000259" key="1">
    <source>
        <dbReference type="Pfam" id="PF02900"/>
    </source>
</evidence>
<dbReference type="Gene3D" id="3.40.830.10">
    <property type="entry name" value="LigB-like"/>
    <property type="match status" value="1"/>
</dbReference>
<comment type="caution">
    <text evidence="2">The sequence shown here is derived from an EMBL/GenBank/DDBJ whole genome shotgun (WGS) entry which is preliminary data.</text>
</comment>
<feature type="domain" description="Extradiol ring-cleavage dioxygenase class III enzyme subunit B" evidence="1">
    <location>
        <begin position="8"/>
        <end position="270"/>
    </location>
</feature>